<dbReference type="OrthoDB" id="142078at2"/>
<reference evidence="2 3" key="1">
    <citation type="journal article" date="2014" name="Genome Announc.">
        <title>Draft Genome Sequence of Streptomyces fradiae ATCC 19609, a Strain Highly Sensitive to Antibiotics.</title>
        <authorList>
            <person name="Bekker O.B."/>
            <person name="Klimina K.M."/>
            <person name="Vatlin A.A."/>
            <person name="Zakharevich N.V."/>
            <person name="Kasianov A.S."/>
            <person name="Danilenko V.N."/>
        </authorList>
    </citation>
    <scope>NUCLEOTIDE SEQUENCE [LARGE SCALE GENOMIC DNA]</scope>
    <source>
        <strain evidence="2 3">ATCC 19609</strain>
    </source>
</reference>
<dbReference type="InterPro" id="IPR017438">
    <property type="entry name" value="ATP-NAD_kinase_N"/>
</dbReference>
<dbReference type="InterPro" id="IPR016064">
    <property type="entry name" value="NAD/diacylglycerol_kinase_sf"/>
</dbReference>
<feature type="compositionally biased region" description="Gly residues" evidence="1">
    <location>
        <begin position="273"/>
        <end position="300"/>
    </location>
</feature>
<gene>
    <name evidence="2" type="ORF">SFRA_029280</name>
</gene>
<evidence type="ECO:0000313" key="3">
    <source>
        <dbReference type="Proteomes" id="UP000028058"/>
    </source>
</evidence>
<evidence type="ECO:0000256" key="1">
    <source>
        <dbReference type="SAM" id="MobiDB-lite"/>
    </source>
</evidence>
<proteinExistence type="predicted"/>
<protein>
    <recommendedName>
        <fullName evidence="4">DAGKc domain-containing protein</fullName>
    </recommendedName>
</protein>
<comment type="caution">
    <text evidence="2">The sequence shown here is derived from an EMBL/GenBank/DDBJ whole genome shotgun (WGS) entry which is preliminary data.</text>
</comment>
<keyword evidence="3" id="KW-1185">Reference proteome</keyword>
<feature type="compositionally biased region" description="Gly residues" evidence="1">
    <location>
        <begin position="223"/>
        <end position="246"/>
    </location>
</feature>
<evidence type="ECO:0008006" key="4">
    <source>
        <dbReference type="Google" id="ProtNLM"/>
    </source>
</evidence>
<dbReference type="EMBL" id="JNAD02000018">
    <property type="protein sequence ID" value="RKM91314.1"/>
    <property type="molecule type" value="Genomic_DNA"/>
</dbReference>
<dbReference type="Gene3D" id="3.40.50.10330">
    <property type="entry name" value="Probable inorganic polyphosphate/atp-NAD kinase, domain 1"/>
    <property type="match status" value="1"/>
</dbReference>
<name>A0A3R7ILB7_9ACTN</name>
<dbReference type="Proteomes" id="UP000028058">
    <property type="component" value="Unassembled WGS sequence"/>
</dbReference>
<dbReference type="SUPFAM" id="SSF111331">
    <property type="entry name" value="NAD kinase/diacylglycerol kinase-like"/>
    <property type="match status" value="1"/>
</dbReference>
<evidence type="ECO:0000313" key="2">
    <source>
        <dbReference type="EMBL" id="RKM91314.1"/>
    </source>
</evidence>
<sequence length="398" mass="39590">MVIDPVARRDDAESVRIVRDVLCAGASAKVCLPDGPEDVARHLAHRGRRHPVVVGDDLALRRIVGLLHRERELADAALAFVPVGASARSTALARELGVPLGAVPAARVVLEGRERRLDLLVDDSDGVVIGGLSIPGRDGGFPGRTPWWQPALRGCRGLVRGHRRANGGAGDGGRDGEGAGHHRLRVEADGVVLVDLDRPVRDVSVTVCGGASGFRPGGTEPRGAGGGGMDGSRWDGTGGGGIGGEGARGRRAAGSGRNGHGTTGHGAPSGYASGTGRGGAARNGSGGPGAVGTEDGGGAGRTREPGAGPAAGGGPGAAAHGPDSACGGLAHIVIQPVDGGRGGAPVTAHARAITVSGADFHYRADAVVGGPVRTRTWTVRPGALRLTLPHPAPPSGGS</sequence>
<dbReference type="AlphaFoldDB" id="A0A3R7ILB7"/>
<organism evidence="2 3">
    <name type="scientific">Streptomyces xinghaiensis</name>
    <dbReference type="NCBI Taxonomy" id="1038928"/>
    <lineage>
        <taxon>Bacteria</taxon>
        <taxon>Bacillati</taxon>
        <taxon>Actinomycetota</taxon>
        <taxon>Actinomycetes</taxon>
        <taxon>Kitasatosporales</taxon>
        <taxon>Streptomycetaceae</taxon>
        <taxon>Streptomyces</taxon>
    </lineage>
</organism>
<feature type="region of interest" description="Disordered" evidence="1">
    <location>
        <begin position="209"/>
        <end position="322"/>
    </location>
</feature>
<accession>A0A3R7ILB7</accession>